<sequence length="463" mass="52440">MQCFKCGAQLGPEQTCPNCGMNVKMYKKLIAISNYLYNVGLERAKVRDLSGAVDSLKTSLQYYKGNIQARNLLGLIYYETGETVSALSEWVISKNQSGKDNIADTYLHEVQSNATLLNTVNQTIKKYNQALLYCQQGSEDLAVIQLKKILSVNPKLVKAHQLLALLYIRDRKYDLARKSLRTAEKIDRGNTTTMGYLAEIDGHMDNSDKSKKPKKKESRVEYNTGNDTIIQPTNLRDNSGWMMIVNILVGLVIGVTATYFLIVPSIRQTLQKDVNTAVSDANDTIASKNQAIKELEAQVKKLTKNVEDAREEKEASTSQITSYQKLLTAYRSYQQGEMEEAKTALAEVDQNHLDSGAKQVYESIRTEIDAKYLETAYNEGYGAYMSRNYQLSAELLQKVVDVDDTYHNGDAIYYLAQSYRIIEDYQKAAELYQKVIDDYPTSYKANNARYKYLPEVQQKLEAQ</sequence>
<keyword evidence="6" id="KW-0472">Membrane</keyword>
<keyword evidence="1" id="KW-0677">Repeat</keyword>
<dbReference type="InterPro" id="IPR011990">
    <property type="entry name" value="TPR-like_helical_dom_sf"/>
</dbReference>
<keyword evidence="8" id="KW-1185">Reference proteome</keyword>
<reference evidence="7 8" key="1">
    <citation type="journal article" date="2014" name="Genome Announc.">
        <title>Draft genome sequences of the altered schaedler flora, a defined bacterial community from gnotobiotic mice.</title>
        <authorList>
            <person name="Wannemuehler M.J."/>
            <person name="Overstreet A.M."/>
            <person name="Ward D.V."/>
            <person name="Phillips G.J."/>
        </authorList>
    </citation>
    <scope>NUCLEOTIDE SEQUENCE [LARGE SCALE GENOMIC DNA]</scope>
    <source>
        <strain evidence="7 8">ASF492</strain>
    </source>
</reference>
<dbReference type="InterPro" id="IPR050498">
    <property type="entry name" value="Ycf3"/>
</dbReference>
<keyword evidence="6" id="KW-0812">Transmembrane</keyword>
<keyword evidence="2 3" id="KW-0802">TPR repeat</keyword>
<dbReference type="Pfam" id="PF13181">
    <property type="entry name" value="TPR_8"/>
    <property type="match status" value="1"/>
</dbReference>
<dbReference type="Pfam" id="PF13432">
    <property type="entry name" value="TPR_16"/>
    <property type="match status" value="1"/>
</dbReference>
<dbReference type="GO" id="GO:0046813">
    <property type="term" value="P:receptor-mediated virion attachment to host cell"/>
    <property type="evidence" value="ECO:0007669"/>
    <property type="project" value="TreeGrafter"/>
</dbReference>
<comment type="caution">
    <text evidence="7">The sequence shown here is derived from an EMBL/GenBank/DDBJ whole genome shotgun (WGS) entry which is preliminary data.</text>
</comment>
<dbReference type="PANTHER" id="PTHR44858">
    <property type="entry name" value="TETRATRICOPEPTIDE REPEAT PROTEIN 6"/>
    <property type="match status" value="1"/>
</dbReference>
<dbReference type="SUPFAM" id="SSF48452">
    <property type="entry name" value="TPR-like"/>
    <property type="match status" value="1"/>
</dbReference>
<dbReference type="InterPro" id="IPR019734">
    <property type="entry name" value="TPR_rpt"/>
</dbReference>
<dbReference type="Gene3D" id="1.25.40.10">
    <property type="entry name" value="Tetratricopeptide repeat domain"/>
    <property type="match status" value="2"/>
</dbReference>
<accession>N2APT3</accession>
<evidence type="ECO:0000256" key="4">
    <source>
        <dbReference type="SAM" id="Coils"/>
    </source>
</evidence>
<feature type="transmembrane region" description="Helical" evidence="6">
    <location>
        <begin position="240"/>
        <end position="262"/>
    </location>
</feature>
<dbReference type="PROSITE" id="PS50005">
    <property type="entry name" value="TPR"/>
    <property type="match status" value="1"/>
</dbReference>
<dbReference type="Proteomes" id="UP000012589">
    <property type="component" value="Unassembled WGS sequence"/>
</dbReference>
<organism evidence="7 8">
    <name type="scientific">Eubacterium plexicaudatum ASF492</name>
    <dbReference type="NCBI Taxonomy" id="1235802"/>
    <lineage>
        <taxon>Bacteria</taxon>
        <taxon>Bacillati</taxon>
        <taxon>Bacillota</taxon>
        <taxon>Clostridia</taxon>
        <taxon>Eubacteriales</taxon>
        <taxon>Eubacteriaceae</taxon>
        <taxon>Eubacterium</taxon>
    </lineage>
</organism>
<dbReference type="GO" id="GO:0009279">
    <property type="term" value="C:cell outer membrane"/>
    <property type="evidence" value="ECO:0007669"/>
    <property type="project" value="TreeGrafter"/>
</dbReference>
<evidence type="ECO:0000256" key="3">
    <source>
        <dbReference type="PROSITE-ProRule" id="PRU00339"/>
    </source>
</evidence>
<evidence type="ECO:0000313" key="8">
    <source>
        <dbReference type="Proteomes" id="UP000012589"/>
    </source>
</evidence>
<dbReference type="eggNOG" id="COG3063">
    <property type="taxonomic scope" value="Bacteria"/>
</dbReference>
<proteinExistence type="predicted"/>
<name>N2APT3_9FIRM</name>
<feature type="region of interest" description="Disordered" evidence="5">
    <location>
        <begin position="200"/>
        <end position="223"/>
    </location>
</feature>
<dbReference type="SMART" id="SM00028">
    <property type="entry name" value="TPR"/>
    <property type="match status" value="5"/>
</dbReference>
<evidence type="ECO:0000256" key="2">
    <source>
        <dbReference type="ARBA" id="ARBA00022803"/>
    </source>
</evidence>
<evidence type="ECO:0000256" key="1">
    <source>
        <dbReference type="ARBA" id="ARBA00022737"/>
    </source>
</evidence>
<feature type="coiled-coil region" evidence="4">
    <location>
        <begin position="278"/>
        <end position="326"/>
    </location>
</feature>
<evidence type="ECO:0000256" key="6">
    <source>
        <dbReference type="SAM" id="Phobius"/>
    </source>
</evidence>
<dbReference type="PATRIC" id="fig|1235802.3.peg.2102"/>
<gene>
    <name evidence="7" type="ORF">C823_01981</name>
</gene>
<evidence type="ECO:0000313" key="7">
    <source>
        <dbReference type="EMBL" id="EMZ28448.1"/>
    </source>
</evidence>
<feature type="compositionally biased region" description="Basic and acidic residues" evidence="5">
    <location>
        <begin position="200"/>
        <end position="210"/>
    </location>
</feature>
<dbReference type="OrthoDB" id="9791784at2"/>
<protein>
    <recommendedName>
        <fullName evidence="9">Tetratricopeptide repeat protein</fullName>
    </recommendedName>
</protein>
<dbReference type="AlphaFoldDB" id="N2APT3"/>
<feature type="repeat" description="TPR" evidence="3">
    <location>
        <begin position="409"/>
        <end position="442"/>
    </location>
</feature>
<dbReference type="HOGENOM" id="CLU_045944_0_0_9"/>
<evidence type="ECO:0008006" key="9">
    <source>
        <dbReference type="Google" id="ProtNLM"/>
    </source>
</evidence>
<keyword evidence="4" id="KW-0175">Coiled coil</keyword>
<evidence type="ECO:0000256" key="5">
    <source>
        <dbReference type="SAM" id="MobiDB-lite"/>
    </source>
</evidence>
<dbReference type="EMBL" id="AQFT01000064">
    <property type="protein sequence ID" value="EMZ28448.1"/>
    <property type="molecule type" value="Genomic_DNA"/>
</dbReference>
<keyword evidence="6" id="KW-1133">Transmembrane helix</keyword>
<dbReference type="STRING" id="1235802.C823_01981"/>
<dbReference type="PANTHER" id="PTHR44858:SF1">
    <property type="entry name" value="UDP-N-ACETYLGLUCOSAMINE--PEPTIDE N-ACETYLGLUCOSAMINYLTRANSFERASE SPINDLY-RELATED"/>
    <property type="match status" value="1"/>
</dbReference>